<feature type="transmembrane region" description="Helical" evidence="8">
    <location>
        <begin position="211"/>
        <end position="228"/>
    </location>
</feature>
<organism evidence="9 10">
    <name type="scientific">Microbacterium trichothecenolyticum</name>
    <name type="common">Aureobacterium trichothecenolyticum</name>
    <dbReference type="NCBI Taxonomy" id="69370"/>
    <lineage>
        <taxon>Bacteria</taxon>
        <taxon>Bacillati</taxon>
        <taxon>Actinomycetota</taxon>
        <taxon>Actinomycetes</taxon>
        <taxon>Micrococcales</taxon>
        <taxon>Microbacteriaceae</taxon>
        <taxon>Microbacterium</taxon>
    </lineage>
</organism>
<feature type="transmembrane region" description="Helical" evidence="8">
    <location>
        <begin position="289"/>
        <end position="314"/>
    </location>
</feature>
<keyword evidence="5 8" id="KW-0812">Transmembrane</keyword>
<dbReference type="SUPFAM" id="SSF81345">
    <property type="entry name" value="ABC transporter involved in vitamin B12 uptake, BtuC"/>
    <property type="match status" value="1"/>
</dbReference>
<evidence type="ECO:0000256" key="1">
    <source>
        <dbReference type="ARBA" id="ARBA00004651"/>
    </source>
</evidence>
<comment type="similarity">
    <text evidence="2">Belongs to the binding-protein-dependent transport system permease family. FecCD subfamily.</text>
</comment>
<feature type="transmembrane region" description="Helical" evidence="8">
    <location>
        <begin position="130"/>
        <end position="152"/>
    </location>
</feature>
<evidence type="ECO:0000256" key="8">
    <source>
        <dbReference type="SAM" id="Phobius"/>
    </source>
</evidence>
<evidence type="ECO:0000256" key="5">
    <source>
        <dbReference type="ARBA" id="ARBA00022692"/>
    </source>
</evidence>
<keyword evidence="10" id="KW-1185">Reference proteome</keyword>
<evidence type="ECO:0000256" key="7">
    <source>
        <dbReference type="ARBA" id="ARBA00023136"/>
    </source>
</evidence>
<evidence type="ECO:0000313" key="10">
    <source>
        <dbReference type="Proteomes" id="UP001226691"/>
    </source>
</evidence>
<gene>
    <name evidence="9" type="ORF">QE412_000921</name>
</gene>
<dbReference type="PANTHER" id="PTHR30472">
    <property type="entry name" value="FERRIC ENTEROBACTIN TRANSPORT SYSTEM PERMEASE PROTEIN"/>
    <property type="match status" value="1"/>
</dbReference>
<dbReference type="Gene3D" id="1.10.3470.10">
    <property type="entry name" value="ABC transporter involved in vitamin B12 uptake, BtuC"/>
    <property type="match status" value="1"/>
</dbReference>
<feature type="transmembrane region" description="Helical" evidence="8">
    <location>
        <begin position="248"/>
        <end position="277"/>
    </location>
</feature>
<keyword evidence="6 8" id="KW-1133">Transmembrane helix</keyword>
<evidence type="ECO:0000313" key="9">
    <source>
        <dbReference type="EMBL" id="MDQ1122348.1"/>
    </source>
</evidence>
<feature type="transmembrane region" description="Helical" evidence="8">
    <location>
        <begin position="105"/>
        <end position="124"/>
    </location>
</feature>
<protein>
    <submittedName>
        <fullName evidence="9">Iron complex transport system permease protein</fullName>
    </submittedName>
</protein>
<keyword evidence="3" id="KW-0813">Transport</keyword>
<evidence type="ECO:0000256" key="4">
    <source>
        <dbReference type="ARBA" id="ARBA00022475"/>
    </source>
</evidence>
<dbReference type="InterPro" id="IPR000522">
    <property type="entry name" value="ABC_transptr_permease_BtuC"/>
</dbReference>
<dbReference type="PANTHER" id="PTHR30472:SF24">
    <property type="entry name" value="FERRIC ENTEROBACTIN TRANSPORT SYSTEM PERMEASE PROTEIN FEPG"/>
    <property type="match status" value="1"/>
</dbReference>
<reference evidence="9 10" key="1">
    <citation type="submission" date="2023-07" db="EMBL/GenBank/DDBJ databases">
        <title>Functional and genomic diversity of the sorghum phyllosphere microbiome.</title>
        <authorList>
            <person name="Shade A."/>
        </authorList>
    </citation>
    <scope>NUCLEOTIDE SEQUENCE [LARGE SCALE GENOMIC DNA]</scope>
    <source>
        <strain evidence="9 10">SORGH_AS_1207</strain>
    </source>
</reference>
<evidence type="ECO:0000256" key="3">
    <source>
        <dbReference type="ARBA" id="ARBA00022448"/>
    </source>
</evidence>
<dbReference type="InterPro" id="IPR037294">
    <property type="entry name" value="ABC_BtuC-like"/>
</dbReference>
<feature type="transmembrane region" description="Helical" evidence="8">
    <location>
        <begin position="159"/>
        <end position="179"/>
    </location>
</feature>
<name>A0ABU0TRQ2_MICTR</name>
<comment type="subcellular location">
    <subcellularLocation>
        <location evidence="1">Cell membrane</location>
        <topology evidence="1">Multi-pass membrane protein</topology>
    </subcellularLocation>
</comment>
<evidence type="ECO:0000256" key="2">
    <source>
        <dbReference type="ARBA" id="ARBA00007935"/>
    </source>
</evidence>
<keyword evidence="4" id="KW-1003">Cell membrane</keyword>
<feature type="transmembrane region" description="Helical" evidence="8">
    <location>
        <begin position="71"/>
        <end position="93"/>
    </location>
</feature>
<keyword evidence="7 8" id="KW-0472">Membrane</keyword>
<accession>A0ABU0TRQ2</accession>
<proteinExistence type="inferred from homology"/>
<dbReference type="CDD" id="cd06550">
    <property type="entry name" value="TM_ABC_iron-siderophores_like"/>
    <property type="match status" value="1"/>
</dbReference>
<feature type="transmembrane region" description="Helical" evidence="8">
    <location>
        <begin position="21"/>
        <end position="42"/>
    </location>
</feature>
<dbReference type="Pfam" id="PF01032">
    <property type="entry name" value="FecCD"/>
    <property type="match status" value="1"/>
</dbReference>
<feature type="transmembrane region" description="Helical" evidence="8">
    <location>
        <begin position="320"/>
        <end position="339"/>
    </location>
</feature>
<evidence type="ECO:0000256" key="6">
    <source>
        <dbReference type="ARBA" id="ARBA00022989"/>
    </source>
</evidence>
<comment type="caution">
    <text evidence="9">The sequence shown here is derived from an EMBL/GenBank/DDBJ whole genome shotgun (WGS) entry which is preliminary data.</text>
</comment>
<dbReference type="RefSeq" id="WP_307480708.1">
    <property type="nucleotide sequence ID" value="NZ_JAUTBF010000001.1"/>
</dbReference>
<sequence length="342" mass="34451">MTAVADTTRPAPPRRRATRRVALVTVGLFLAATALAVLSLTLGKYPIAPDRLLALALGTGSDFERLVLVEWRLPTAIAAVVFGAALGLAGAIVQRLTRNPLGSPDLVGIDVGAFTGVAIAMILLGTKGFWQVAAAASLGGLLTAALVTVLAYRGGLSTFRLIVVGVAVAAALGSVNAYLITRADVGDAMSVGLWGAGSLTRVSWESLAPSVVILVLVGAAALLTTRSLRSLDLGDDVATAHGVAVVRLRLTLIALAVVLTAVVTANTGPLAFVALAAPHVARRLAPGTGLIPAISAGAFLLASAQLVALVLALAGIAAPVGLVTLSLGGAYLLTLLVGARRR</sequence>
<dbReference type="Proteomes" id="UP001226691">
    <property type="component" value="Unassembled WGS sequence"/>
</dbReference>
<dbReference type="EMBL" id="JAUTBF010000001">
    <property type="protein sequence ID" value="MDQ1122348.1"/>
    <property type="molecule type" value="Genomic_DNA"/>
</dbReference>